<dbReference type="InterPro" id="IPR013901">
    <property type="entry name" value="Anthrone_oxy"/>
</dbReference>
<keyword evidence="1" id="KW-0472">Membrane</keyword>
<protein>
    <recommendedName>
        <fullName evidence="4">DUF1772 domain-containing protein</fullName>
    </recommendedName>
</protein>
<comment type="caution">
    <text evidence="2">The sequence shown here is derived from an EMBL/GenBank/DDBJ whole genome shotgun (WGS) entry which is preliminary data.</text>
</comment>
<name>A0A7Z0WKV3_9PSEU</name>
<feature type="transmembrane region" description="Helical" evidence="1">
    <location>
        <begin position="65"/>
        <end position="83"/>
    </location>
</feature>
<organism evidence="2 3">
    <name type="scientific">Actinophytocola xinjiangensis</name>
    <dbReference type="NCBI Taxonomy" id="485602"/>
    <lineage>
        <taxon>Bacteria</taxon>
        <taxon>Bacillati</taxon>
        <taxon>Actinomycetota</taxon>
        <taxon>Actinomycetes</taxon>
        <taxon>Pseudonocardiales</taxon>
        <taxon>Pseudonocardiaceae</taxon>
    </lineage>
</organism>
<feature type="transmembrane region" description="Helical" evidence="1">
    <location>
        <begin position="148"/>
        <end position="167"/>
    </location>
</feature>
<dbReference type="Proteomes" id="UP000185696">
    <property type="component" value="Unassembled WGS sequence"/>
</dbReference>
<dbReference type="AlphaFoldDB" id="A0A7Z0WKV3"/>
<proteinExistence type="predicted"/>
<accession>A0A7Z0WKV3</accession>
<evidence type="ECO:0000313" key="3">
    <source>
        <dbReference type="Proteomes" id="UP000185696"/>
    </source>
</evidence>
<sequence>MTVTRSPSGRLTGIVHGTATVSVGLVAGLFFDWAVSIMPALAESDDRTYVTVMQETIRAMNKSPLFVGTFIGAFVFTGAALLLQRRAGAKAAVRWILGGLLLYLAALLITFGIHFPINDTLDKAGDPDTIADLAALRKDTEESWVNAHTARTIASALAAVCLIRSLWVRRG</sequence>
<evidence type="ECO:0000313" key="2">
    <source>
        <dbReference type="EMBL" id="OLF09741.1"/>
    </source>
</evidence>
<feature type="transmembrane region" description="Helical" evidence="1">
    <location>
        <begin position="95"/>
        <end position="117"/>
    </location>
</feature>
<keyword evidence="1" id="KW-0812">Transmembrane</keyword>
<gene>
    <name evidence="2" type="ORF">BLA60_18340</name>
</gene>
<keyword evidence="1" id="KW-1133">Transmembrane helix</keyword>
<keyword evidence="3" id="KW-1185">Reference proteome</keyword>
<evidence type="ECO:0000256" key="1">
    <source>
        <dbReference type="SAM" id="Phobius"/>
    </source>
</evidence>
<reference evidence="2 3" key="1">
    <citation type="submission" date="2016-12" db="EMBL/GenBank/DDBJ databases">
        <title>The draft genome sequence of Actinophytocola xinjiangensis.</title>
        <authorList>
            <person name="Wang W."/>
            <person name="Yuan L."/>
        </authorList>
    </citation>
    <scope>NUCLEOTIDE SEQUENCE [LARGE SCALE GENOMIC DNA]</scope>
    <source>
        <strain evidence="2 3">CGMCC 4.4663</strain>
    </source>
</reference>
<feature type="transmembrane region" description="Helical" evidence="1">
    <location>
        <begin position="12"/>
        <end position="31"/>
    </location>
</feature>
<evidence type="ECO:0008006" key="4">
    <source>
        <dbReference type="Google" id="ProtNLM"/>
    </source>
</evidence>
<dbReference type="EMBL" id="MSIF01000008">
    <property type="protein sequence ID" value="OLF09741.1"/>
    <property type="molecule type" value="Genomic_DNA"/>
</dbReference>
<dbReference type="Pfam" id="PF08592">
    <property type="entry name" value="Anthrone_oxy"/>
    <property type="match status" value="1"/>
</dbReference>